<gene>
    <name evidence="2" type="ORF">KY290_024748</name>
</gene>
<comment type="caution">
    <text evidence="2">The sequence shown here is derived from an EMBL/GenBank/DDBJ whole genome shotgun (WGS) entry which is preliminary data.</text>
</comment>
<protein>
    <recommendedName>
        <fullName evidence="1">Retrotransposon Copia-like N-terminal domain-containing protein</fullName>
    </recommendedName>
</protein>
<dbReference type="PANTHER" id="PTHR37610">
    <property type="entry name" value="CCHC-TYPE DOMAIN-CONTAINING PROTEIN"/>
    <property type="match status" value="1"/>
</dbReference>
<dbReference type="PANTHER" id="PTHR37610:SF97">
    <property type="entry name" value="RETROTRANSPOSON GAG DOMAIN-CONTAINING PROTEIN"/>
    <property type="match status" value="1"/>
</dbReference>
<proteinExistence type="predicted"/>
<dbReference type="Pfam" id="PF14244">
    <property type="entry name" value="Retrotran_gag_3"/>
    <property type="match status" value="1"/>
</dbReference>
<keyword evidence="3" id="KW-1185">Reference proteome</keyword>
<reference evidence="2 3" key="1">
    <citation type="journal article" date="2021" name="bioRxiv">
        <title>Chromosome-scale and haplotype-resolved genome assembly of a tetraploid potato cultivar.</title>
        <authorList>
            <person name="Sun H."/>
            <person name="Jiao W.-B."/>
            <person name="Krause K."/>
            <person name="Campoy J.A."/>
            <person name="Goel M."/>
            <person name="Folz-Donahue K."/>
            <person name="Kukat C."/>
            <person name="Huettel B."/>
            <person name="Schneeberger K."/>
        </authorList>
    </citation>
    <scope>NUCLEOTIDE SEQUENCE [LARGE SCALE GENOMIC DNA]</scope>
    <source>
        <strain evidence="2">SolTubOtavaFocal</strain>
        <tissue evidence="2">Leaves</tissue>
    </source>
</reference>
<sequence>MGTEGRTDEVVSLPQPKVVDASPYSLHPLDHPSLIFVTNPLSENGENYFTWRRNFLNALHSKNKVGFVNGTIERPKENSQDLQSWIQCNVIVLSWHTNAFSKELQGSAVHVETAREIWVDLEERFSQGIAPRVYELKRAIALLQQERASISSY</sequence>
<evidence type="ECO:0000259" key="1">
    <source>
        <dbReference type="Pfam" id="PF14244"/>
    </source>
</evidence>
<organism evidence="2 3">
    <name type="scientific">Solanum tuberosum</name>
    <name type="common">Potato</name>
    <dbReference type="NCBI Taxonomy" id="4113"/>
    <lineage>
        <taxon>Eukaryota</taxon>
        <taxon>Viridiplantae</taxon>
        <taxon>Streptophyta</taxon>
        <taxon>Embryophyta</taxon>
        <taxon>Tracheophyta</taxon>
        <taxon>Spermatophyta</taxon>
        <taxon>Magnoliopsida</taxon>
        <taxon>eudicotyledons</taxon>
        <taxon>Gunneridae</taxon>
        <taxon>Pentapetalae</taxon>
        <taxon>asterids</taxon>
        <taxon>lamiids</taxon>
        <taxon>Solanales</taxon>
        <taxon>Solanaceae</taxon>
        <taxon>Solanoideae</taxon>
        <taxon>Solaneae</taxon>
        <taxon>Solanum</taxon>
    </lineage>
</organism>
<dbReference type="EMBL" id="JAIVGD010000018">
    <property type="protein sequence ID" value="KAH0754478.1"/>
    <property type="molecule type" value="Genomic_DNA"/>
</dbReference>
<name>A0ABQ7UTK6_SOLTU</name>
<accession>A0ABQ7UTK6</accession>
<dbReference type="Proteomes" id="UP000826656">
    <property type="component" value="Unassembled WGS sequence"/>
</dbReference>
<feature type="domain" description="Retrotransposon Copia-like N-terminal" evidence="1">
    <location>
        <begin position="27"/>
        <end position="76"/>
    </location>
</feature>
<evidence type="ECO:0000313" key="2">
    <source>
        <dbReference type="EMBL" id="KAH0754478.1"/>
    </source>
</evidence>
<evidence type="ECO:0000313" key="3">
    <source>
        <dbReference type="Proteomes" id="UP000826656"/>
    </source>
</evidence>
<dbReference type="InterPro" id="IPR029472">
    <property type="entry name" value="Copia-like_N"/>
</dbReference>